<feature type="domain" description="Response regulatory" evidence="13">
    <location>
        <begin position="721"/>
        <end position="836"/>
    </location>
</feature>
<keyword evidence="5" id="KW-0418">Kinase</keyword>
<dbReference type="SMART" id="SM00448">
    <property type="entry name" value="REC"/>
    <property type="match status" value="1"/>
</dbReference>
<feature type="domain" description="Histidine kinase" evidence="12">
    <location>
        <begin position="468"/>
        <end position="685"/>
    </location>
</feature>
<name>A0A937FT98_9BACT</name>
<dbReference type="CDD" id="cd00075">
    <property type="entry name" value="HATPase"/>
    <property type="match status" value="1"/>
</dbReference>
<dbReference type="SUPFAM" id="SSF47384">
    <property type="entry name" value="Homodimeric domain of signal transducing histidine kinase"/>
    <property type="match status" value="1"/>
</dbReference>
<comment type="caution">
    <text evidence="14">The sequence shown here is derived from an EMBL/GenBank/DDBJ whole genome shotgun (WGS) entry which is preliminary data.</text>
</comment>
<dbReference type="PRINTS" id="PR00344">
    <property type="entry name" value="BCTRLSENSOR"/>
</dbReference>
<evidence type="ECO:0000313" key="15">
    <source>
        <dbReference type="Proteomes" id="UP000614216"/>
    </source>
</evidence>
<dbReference type="PANTHER" id="PTHR43547:SF2">
    <property type="entry name" value="HYBRID SIGNAL TRANSDUCTION HISTIDINE KINASE C"/>
    <property type="match status" value="1"/>
</dbReference>
<feature type="repeat" description="TPR" evidence="8">
    <location>
        <begin position="90"/>
        <end position="123"/>
    </location>
</feature>
<dbReference type="InterPro" id="IPR036097">
    <property type="entry name" value="HisK_dim/P_sf"/>
</dbReference>
<dbReference type="InterPro" id="IPR003661">
    <property type="entry name" value="HisK_dim/P_dom"/>
</dbReference>
<dbReference type="SMART" id="SM00388">
    <property type="entry name" value="HisKA"/>
    <property type="match status" value="1"/>
</dbReference>
<evidence type="ECO:0000259" key="13">
    <source>
        <dbReference type="PROSITE" id="PS50110"/>
    </source>
</evidence>
<feature type="repeat" description="TPR" evidence="8">
    <location>
        <begin position="210"/>
        <end position="243"/>
    </location>
</feature>
<dbReference type="SMART" id="SM00387">
    <property type="entry name" value="HATPase_c"/>
    <property type="match status" value="1"/>
</dbReference>
<keyword evidence="3 7" id="KW-0597">Phosphoprotein</keyword>
<dbReference type="EMBL" id="JAEUGD010000006">
    <property type="protein sequence ID" value="MBL6445360.1"/>
    <property type="molecule type" value="Genomic_DNA"/>
</dbReference>
<dbReference type="InterPro" id="IPR036890">
    <property type="entry name" value="HATPase_C_sf"/>
</dbReference>
<evidence type="ECO:0000256" key="3">
    <source>
        <dbReference type="ARBA" id="ARBA00022553"/>
    </source>
</evidence>
<dbReference type="PROSITE" id="PS50005">
    <property type="entry name" value="TPR"/>
    <property type="match status" value="3"/>
</dbReference>
<reference evidence="14" key="1">
    <citation type="submission" date="2021-01" db="EMBL/GenBank/DDBJ databases">
        <title>Fulvivirga kasyanovii gen. nov., sp nov., a novel member of the phylum Bacteroidetes isolated from seawater in a mussel farm.</title>
        <authorList>
            <person name="Zhao L.-H."/>
            <person name="Wang Z.-J."/>
        </authorList>
    </citation>
    <scope>NUCLEOTIDE SEQUENCE</scope>
    <source>
        <strain evidence="14">29W222</strain>
    </source>
</reference>
<dbReference type="InterPro" id="IPR011990">
    <property type="entry name" value="TPR-like_helical_dom_sf"/>
</dbReference>
<dbReference type="Pfam" id="PF00072">
    <property type="entry name" value="Response_reg"/>
    <property type="match status" value="1"/>
</dbReference>
<dbReference type="Gene3D" id="1.10.10.60">
    <property type="entry name" value="Homeodomain-like"/>
    <property type="match status" value="1"/>
</dbReference>
<feature type="coiled-coil region" evidence="9">
    <location>
        <begin position="434"/>
        <end position="461"/>
    </location>
</feature>
<dbReference type="InterPro" id="IPR003594">
    <property type="entry name" value="HATPase_dom"/>
</dbReference>
<proteinExistence type="predicted"/>
<evidence type="ECO:0000256" key="10">
    <source>
        <dbReference type="SAM" id="Phobius"/>
    </source>
</evidence>
<evidence type="ECO:0000256" key="2">
    <source>
        <dbReference type="ARBA" id="ARBA00012438"/>
    </source>
</evidence>
<evidence type="ECO:0000256" key="9">
    <source>
        <dbReference type="SAM" id="Coils"/>
    </source>
</evidence>
<dbReference type="SUPFAM" id="SSF52172">
    <property type="entry name" value="CheY-like"/>
    <property type="match status" value="1"/>
</dbReference>
<keyword evidence="6" id="KW-0902">Two-component regulatory system</keyword>
<feature type="transmembrane region" description="Helical" evidence="10">
    <location>
        <begin position="411"/>
        <end position="432"/>
    </location>
</feature>
<dbReference type="GO" id="GO:0003700">
    <property type="term" value="F:DNA-binding transcription factor activity"/>
    <property type="evidence" value="ECO:0007669"/>
    <property type="project" value="InterPro"/>
</dbReference>
<dbReference type="GO" id="GO:0043565">
    <property type="term" value="F:sequence-specific DNA binding"/>
    <property type="evidence" value="ECO:0007669"/>
    <property type="project" value="InterPro"/>
</dbReference>
<dbReference type="PANTHER" id="PTHR43547">
    <property type="entry name" value="TWO-COMPONENT HISTIDINE KINASE"/>
    <property type="match status" value="1"/>
</dbReference>
<dbReference type="Pfam" id="PF12833">
    <property type="entry name" value="HTH_18"/>
    <property type="match status" value="1"/>
</dbReference>
<gene>
    <name evidence="14" type="ORF">JMN32_03520</name>
</gene>
<dbReference type="FunFam" id="1.10.287.130:FF:000001">
    <property type="entry name" value="Two-component sensor histidine kinase"/>
    <property type="match status" value="1"/>
</dbReference>
<keyword evidence="4" id="KW-0808">Transferase</keyword>
<evidence type="ECO:0000259" key="12">
    <source>
        <dbReference type="PROSITE" id="PS50109"/>
    </source>
</evidence>
<keyword evidence="10" id="KW-0812">Transmembrane</keyword>
<dbReference type="PROSITE" id="PS50109">
    <property type="entry name" value="HIS_KIN"/>
    <property type="match status" value="1"/>
</dbReference>
<dbReference type="PROSITE" id="PS50110">
    <property type="entry name" value="RESPONSE_REGULATORY"/>
    <property type="match status" value="1"/>
</dbReference>
<keyword evidence="9" id="KW-0175">Coiled coil</keyword>
<dbReference type="Gene3D" id="3.30.565.10">
    <property type="entry name" value="Histidine kinase-like ATPase, C-terminal domain"/>
    <property type="match status" value="1"/>
</dbReference>
<keyword evidence="10" id="KW-1133">Transmembrane helix</keyword>
<dbReference type="Pfam" id="PF13424">
    <property type="entry name" value="TPR_12"/>
    <property type="match status" value="2"/>
</dbReference>
<keyword evidence="10" id="KW-0472">Membrane</keyword>
<keyword evidence="8" id="KW-0802">TPR repeat</keyword>
<dbReference type="Pfam" id="PF00512">
    <property type="entry name" value="HisKA"/>
    <property type="match status" value="1"/>
</dbReference>
<dbReference type="InterPro" id="IPR011006">
    <property type="entry name" value="CheY-like_superfamily"/>
</dbReference>
<evidence type="ECO:0000259" key="11">
    <source>
        <dbReference type="PROSITE" id="PS01124"/>
    </source>
</evidence>
<feature type="domain" description="HTH araC/xylS-type" evidence="11">
    <location>
        <begin position="875"/>
        <end position="975"/>
    </location>
</feature>
<dbReference type="SUPFAM" id="SSF55874">
    <property type="entry name" value="ATPase domain of HSP90 chaperone/DNA topoisomerase II/histidine kinase"/>
    <property type="match status" value="1"/>
</dbReference>
<dbReference type="SUPFAM" id="SSF48452">
    <property type="entry name" value="TPR-like"/>
    <property type="match status" value="2"/>
</dbReference>
<evidence type="ECO:0000256" key="6">
    <source>
        <dbReference type="ARBA" id="ARBA00023012"/>
    </source>
</evidence>
<dbReference type="GO" id="GO:0000155">
    <property type="term" value="F:phosphorelay sensor kinase activity"/>
    <property type="evidence" value="ECO:0007669"/>
    <property type="project" value="InterPro"/>
</dbReference>
<dbReference type="InterPro" id="IPR018060">
    <property type="entry name" value="HTH_AraC"/>
</dbReference>
<dbReference type="InterPro" id="IPR004358">
    <property type="entry name" value="Sig_transdc_His_kin-like_C"/>
</dbReference>
<sequence>MESNIYREEKVDTYLNIATEYLLYDSLKTLEYVNKAFNEAVEVGYETGKIDALNTKALLKIKLGKYEQAKEICDTILVLSMQENYSKGKAKAYKGLGAVSFYQGDYQQALNHTYTRLKINQELKDSLAIQDCYYSLGLMYRRQGNHEKSLENLFLSLEIIKKLGLKNNSASNYNSIGLVYMYRGNHQLALKYYLKAFEICEEFGDTKVKPEVLNNIGVVYEEEKKYEMALDYYLRSLQTFKKLGSKREIALSLHNIGNIYEKQGLYDKSLEYQLQSLALFEVTEVKVERTYPLLAIGRVYRKQNLLLEARRFLSDALQISQETGFKLNIKNAAHQLALVEEALENYKAAYNYHVLFKQMSDSLINEDNTEAITKMQTEYEFDQERDSIQFANEKEKLVLSQKIQSQQNKQYVTIVGIIILIVLLYILYRYYLSKQKANKLLQQRNEEIDRQKRELESLDHIKSRFFANISHELRTPLTLISAPISSLTKRDLPEEAVQELNFISNNTSKLQSLVDDILQLSKLESHKIEVKSENVAIASLLTRIFSNFSSMAVYLEITYESDIDFLPDDYLRIDAPKLEKVLNNLISNALKYTLSGGCIQMKAYKQCDLLCIQVKDTGKGIIEEDLPYIFDPYFQSKQPDAPMQGGTGIGLALAKEYADLMGGELTVKSQQGRGSTFSLTIPYEEGVATQIPNVDTDEIDMSDDGLENDLPIVRETGDKYRVLIVEDHPEMLQFIKSMLQEKYAVFTAFNGKHALMQLEKEPVDLIISDVMMPEMDGFTLLQTIREDEKNHSVPMIMLTALNEEDHKLKALNIGVDEYLPKPFSLDELMARVKNMLLRHEVRKQVSLEEKFERQALQERLIGVEGANKGDSSFIMQVEELILAELENEEFRLDNMAEVFHIGKRQFRRRLKKVTGLSPKEYQREVAMQKARKLLEDGVYNNLSAVAFSSGIRNTTRFAQYYKNRFGKDPREYFQEFR</sequence>
<keyword evidence="15" id="KW-1185">Reference proteome</keyword>
<dbReference type="SMART" id="SM00028">
    <property type="entry name" value="TPR"/>
    <property type="match status" value="7"/>
</dbReference>
<organism evidence="14 15">
    <name type="scientific">Fulvivirga marina</name>
    <dbReference type="NCBI Taxonomy" id="2494733"/>
    <lineage>
        <taxon>Bacteria</taxon>
        <taxon>Pseudomonadati</taxon>
        <taxon>Bacteroidota</taxon>
        <taxon>Cytophagia</taxon>
        <taxon>Cytophagales</taxon>
        <taxon>Fulvivirgaceae</taxon>
        <taxon>Fulvivirga</taxon>
    </lineage>
</organism>
<dbReference type="Gene3D" id="1.10.287.130">
    <property type="match status" value="1"/>
</dbReference>
<evidence type="ECO:0000256" key="5">
    <source>
        <dbReference type="ARBA" id="ARBA00022777"/>
    </source>
</evidence>
<accession>A0A937FT98</accession>
<dbReference type="AlphaFoldDB" id="A0A937FT98"/>
<comment type="catalytic activity">
    <reaction evidence="1">
        <text>ATP + protein L-histidine = ADP + protein N-phospho-L-histidine.</text>
        <dbReference type="EC" id="2.7.13.3"/>
    </reaction>
</comment>
<feature type="repeat" description="TPR" evidence="8">
    <location>
        <begin position="170"/>
        <end position="203"/>
    </location>
</feature>
<dbReference type="CDD" id="cd17574">
    <property type="entry name" value="REC_OmpR"/>
    <property type="match status" value="1"/>
</dbReference>
<dbReference type="EC" id="2.7.13.3" evidence="2"/>
<dbReference type="InterPro" id="IPR005467">
    <property type="entry name" value="His_kinase_dom"/>
</dbReference>
<dbReference type="Gene3D" id="3.40.50.2300">
    <property type="match status" value="1"/>
</dbReference>
<dbReference type="InterPro" id="IPR001789">
    <property type="entry name" value="Sig_transdc_resp-reg_receiver"/>
</dbReference>
<protein>
    <recommendedName>
        <fullName evidence="2">histidine kinase</fullName>
        <ecNumber evidence="2">2.7.13.3</ecNumber>
    </recommendedName>
</protein>
<dbReference type="Pfam" id="PF02518">
    <property type="entry name" value="HATPase_c"/>
    <property type="match status" value="1"/>
</dbReference>
<dbReference type="Proteomes" id="UP000614216">
    <property type="component" value="Unassembled WGS sequence"/>
</dbReference>
<evidence type="ECO:0000313" key="14">
    <source>
        <dbReference type="EMBL" id="MBL6445360.1"/>
    </source>
</evidence>
<dbReference type="CDD" id="cd00082">
    <property type="entry name" value="HisKA"/>
    <property type="match status" value="1"/>
</dbReference>
<dbReference type="Gene3D" id="1.25.40.10">
    <property type="entry name" value="Tetratricopeptide repeat domain"/>
    <property type="match status" value="3"/>
</dbReference>
<evidence type="ECO:0000256" key="8">
    <source>
        <dbReference type="PROSITE-ProRule" id="PRU00339"/>
    </source>
</evidence>
<feature type="modified residue" description="4-aspartylphosphate" evidence="7">
    <location>
        <position position="769"/>
    </location>
</feature>
<evidence type="ECO:0000256" key="4">
    <source>
        <dbReference type="ARBA" id="ARBA00022679"/>
    </source>
</evidence>
<dbReference type="InterPro" id="IPR019734">
    <property type="entry name" value="TPR_rpt"/>
</dbReference>
<dbReference type="PROSITE" id="PS01124">
    <property type="entry name" value="HTH_ARAC_FAMILY_2"/>
    <property type="match status" value="1"/>
</dbReference>
<evidence type="ECO:0000256" key="7">
    <source>
        <dbReference type="PROSITE-ProRule" id="PRU00169"/>
    </source>
</evidence>
<dbReference type="SMART" id="SM00342">
    <property type="entry name" value="HTH_ARAC"/>
    <property type="match status" value="1"/>
</dbReference>
<evidence type="ECO:0000256" key="1">
    <source>
        <dbReference type="ARBA" id="ARBA00000085"/>
    </source>
</evidence>